<name>A0ACC2SU93_9FUNG</name>
<dbReference type="EMBL" id="QTSX02004321">
    <property type="protein sequence ID" value="KAJ9065831.1"/>
    <property type="molecule type" value="Genomic_DNA"/>
</dbReference>
<keyword evidence="2" id="KW-1185">Reference proteome</keyword>
<dbReference type="Proteomes" id="UP001165960">
    <property type="component" value="Unassembled WGS sequence"/>
</dbReference>
<protein>
    <submittedName>
        <fullName evidence="1">Uncharacterized protein</fullName>
    </submittedName>
</protein>
<gene>
    <name evidence="1" type="ORF">DSO57_1015462</name>
</gene>
<sequence>MKRTIDVWQSQKFTPLYLPPLTSYPHAADTTLTAYSYLVDLDWVVSYPLATPARELHQLPQCKAHDLIG</sequence>
<evidence type="ECO:0000313" key="1">
    <source>
        <dbReference type="EMBL" id="KAJ9065831.1"/>
    </source>
</evidence>
<proteinExistence type="predicted"/>
<accession>A0ACC2SU93</accession>
<organism evidence="1 2">
    <name type="scientific">Entomophthora muscae</name>
    <dbReference type="NCBI Taxonomy" id="34485"/>
    <lineage>
        <taxon>Eukaryota</taxon>
        <taxon>Fungi</taxon>
        <taxon>Fungi incertae sedis</taxon>
        <taxon>Zoopagomycota</taxon>
        <taxon>Entomophthoromycotina</taxon>
        <taxon>Entomophthoromycetes</taxon>
        <taxon>Entomophthorales</taxon>
        <taxon>Entomophthoraceae</taxon>
        <taxon>Entomophthora</taxon>
    </lineage>
</organism>
<reference evidence="1" key="1">
    <citation type="submission" date="2022-04" db="EMBL/GenBank/DDBJ databases">
        <title>Genome of the entomopathogenic fungus Entomophthora muscae.</title>
        <authorList>
            <person name="Elya C."/>
            <person name="Lovett B.R."/>
            <person name="Lee E."/>
            <person name="Macias A.M."/>
            <person name="Hajek A.E."/>
            <person name="De Bivort B.L."/>
            <person name="Kasson M.T."/>
            <person name="De Fine Licht H.H."/>
            <person name="Stajich J.E."/>
        </authorList>
    </citation>
    <scope>NUCLEOTIDE SEQUENCE</scope>
    <source>
        <strain evidence="1">Berkeley</strain>
    </source>
</reference>
<evidence type="ECO:0000313" key="2">
    <source>
        <dbReference type="Proteomes" id="UP001165960"/>
    </source>
</evidence>
<comment type="caution">
    <text evidence="1">The sequence shown here is derived from an EMBL/GenBank/DDBJ whole genome shotgun (WGS) entry which is preliminary data.</text>
</comment>